<accession>A0A426XTJ0</accession>
<dbReference type="EMBL" id="AMZH03017568">
    <property type="protein sequence ID" value="RRT42813.1"/>
    <property type="molecule type" value="Genomic_DNA"/>
</dbReference>
<protein>
    <submittedName>
        <fullName evidence="2">Uncharacterized protein</fullName>
    </submittedName>
</protein>
<name>A0A426XTJ0_ENSVE</name>
<dbReference type="AlphaFoldDB" id="A0A426XTJ0"/>
<sequence>MTAVFNRRTDREQQLNPNKGGCSDEVAVKSSLLRTRETSKTSIMIAVLFLRCDRTHPKNSTSTHAFNASVALWPFRSSSTRTAP</sequence>
<evidence type="ECO:0000313" key="2">
    <source>
        <dbReference type="EMBL" id="RRT42813.1"/>
    </source>
</evidence>
<organism evidence="2 3">
    <name type="scientific">Ensete ventricosum</name>
    <name type="common">Abyssinian banana</name>
    <name type="synonym">Musa ensete</name>
    <dbReference type="NCBI Taxonomy" id="4639"/>
    <lineage>
        <taxon>Eukaryota</taxon>
        <taxon>Viridiplantae</taxon>
        <taxon>Streptophyta</taxon>
        <taxon>Embryophyta</taxon>
        <taxon>Tracheophyta</taxon>
        <taxon>Spermatophyta</taxon>
        <taxon>Magnoliopsida</taxon>
        <taxon>Liliopsida</taxon>
        <taxon>Zingiberales</taxon>
        <taxon>Musaceae</taxon>
        <taxon>Ensete</taxon>
    </lineage>
</organism>
<comment type="caution">
    <text evidence="2">The sequence shown here is derived from an EMBL/GenBank/DDBJ whole genome shotgun (WGS) entry which is preliminary data.</text>
</comment>
<evidence type="ECO:0000256" key="1">
    <source>
        <dbReference type="SAM" id="MobiDB-lite"/>
    </source>
</evidence>
<reference evidence="2 3" key="1">
    <citation type="journal article" date="2014" name="Agronomy (Basel)">
        <title>A Draft Genome Sequence for Ensete ventricosum, the Drought-Tolerant Tree Against Hunger.</title>
        <authorList>
            <person name="Harrison J."/>
            <person name="Moore K.A."/>
            <person name="Paszkiewicz K."/>
            <person name="Jones T."/>
            <person name="Grant M."/>
            <person name="Ambacheew D."/>
            <person name="Muzemil S."/>
            <person name="Studholme D.J."/>
        </authorList>
    </citation>
    <scope>NUCLEOTIDE SEQUENCE [LARGE SCALE GENOMIC DNA]</scope>
</reference>
<proteinExistence type="predicted"/>
<gene>
    <name evidence="2" type="ORF">B296_00033572</name>
</gene>
<dbReference type="Proteomes" id="UP000287651">
    <property type="component" value="Unassembled WGS sequence"/>
</dbReference>
<feature type="region of interest" description="Disordered" evidence="1">
    <location>
        <begin position="1"/>
        <end position="23"/>
    </location>
</feature>
<evidence type="ECO:0000313" key="3">
    <source>
        <dbReference type="Proteomes" id="UP000287651"/>
    </source>
</evidence>